<dbReference type="PANTHER" id="PTHR46200">
    <property type="entry name" value="GATOR COMPLEX PROTEIN WDR24"/>
    <property type="match status" value="1"/>
</dbReference>
<feature type="repeat" description="WD" evidence="3">
    <location>
        <begin position="98"/>
        <end position="113"/>
    </location>
</feature>
<evidence type="ECO:0000313" key="5">
    <source>
        <dbReference type="EMBL" id="KIJ44118.1"/>
    </source>
</evidence>
<gene>
    <name evidence="5" type="ORF">M422DRAFT_67733</name>
</gene>
<proteinExistence type="predicted"/>
<dbReference type="InterPro" id="IPR037590">
    <property type="entry name" value="WDR24"/>
</dbReference>
<feature type="region of interest" description="Disordered" evidence="4">
    <location>
        <begin position="1"/>
        <end position="25"/>
    </location>
</feature>
<feature type="region of interest" description="Disordered" evidence="4">
    <location>
        <begin position="463"/>
        <end position="617"/>
    </location>
</feature>
<keyword evidence="1 3" id="KW-0853">WD repeat</keyword>
<evidence type="ECO:0000313" key="6">
    <source>
        <dbReference type="Proteomes" id="UP000054279"/>
    </source>
</evidence>
<dbReference type="Gene3D" id="2.130.10.10">
    <property type="entry name" value="YVTN repeat-like/Quinoprotein amine dehydrogenase"/>
    <property type="match status" value="1"/>
</dbReference>
<name>A0A0C9UM24_SPHS4</name>
<keyword evidence="2" id="KW-0677">Repeat</keyword>
<dbReference type="InterPro" id="IPR001680">
    <property type="entry name" value="WD40_rpt"/>
</dbReference>
<evidence type="ECO:0000256" key="3">
    <source>
        <dbReference type="PROSITE-ProRule" id="PRU00221"/>
    </source>
</evidence>
<feature type="compositionally biased region" description="Basic and acidic residues" evidence="4">
    <location>
        <begin position="970"/>
        <end position="980"/>
    </location>
</feature>
<feature type="region of interest" description="Disordered" evidence="4">
    <location>
        <begin position="911"/>
        <end position="939"/>
    </location>
</feature>
<dbReference type="AlphaFoldDB" id="A0A0C9UM24"/>
<organism evidence="5 6">
    <name type="scientific">Sphaerobolus stellatus (strain SS14)</name>
    <dbReference type="NCBI Taxonomy" id="990650"/>
    <lineage>
        <taxon>Eukaryota</taxon>
        <taxon>Fungi</taxon>
        <taxon>Dikarya</taxon>
        <taxon>Basidiomycota</taxon>
        <taxon>Agaricomycotina</taxon>
        <taxon>Agaricomycetes</taxon>
        <taxon>Phallomycetidae</taxon>
        <taxon>Geastrales</taxon>
        <taxon>Sphaerobolaceae</taxon>
        <taxon>Sphaerobolus</taxon>
    </lineage>
</organism>
<feature type="region of interest" description="Disordered" evidence="4">
    <location>
        <begin position="646"/>
        <end position="688"/>
    </location>
</feature>
<dbReference type="InterPro" id="IPR015943">
    <property type="entry name" value="WD40/YVTN_repeat-like_dom_sf"/>
</dbReference>
<dbReference type="Proteomes" id="UP000054279">
    <property type="component" value="Unassembled WGS sequence"/>
</dbReference>
<feature type="compositionally biased region" description="Acidic residues" evidence="4">
    <location>
        <begin position="488"/>
        <end position="507"/>
    </location>
</feature>
<feature type="compositionally biased region" description="Polar residues" evidence="4">
    <location>
        <begin position="646"/>
        <end position="670"/>
    </location>
</feature>
<dbReference type="OrthoDB" id="60955at2759"/>
<evidence type="ECO:0000256" key="1">
    <source>
        <dbReference type="ARBA" id="ARBA00022574"/>
    </source>
</evidence>
<keyword evidence="6" id="KW-1185">Reference proteome</keyword>
<dbReference type="SMART" id="SM00320">
    <property type="entry name" value="WD40"/>
    <property type="match status" value="3"/>
</dbReference>
<dbReference type="EMBL" id="KN837119">
    <property type="protein sequence ID" value="KIJ44118.1"/>
    <property type="molecule type" value="Genomic_DNA"/>
</dbReference>
<accession>A0A0C9UM24</accession>
<feature type="compositionally biased region" description="Low complexity" evidence="4">
    <location>
        <begin position="464"/>
        <end position="474"/>
    </location>
</feature>
<evidence type="ECO:0000256" key="4">
    <source>
        <dbReference type="SAM" id="MobiDB-lite"/>
    </source>
</evidence>
<dbReference type="InterPro" id="IPR036322">
    <property type="entry name" value="WD40_repeat_dom_sf"/>
</dbReference>
<dbReference type="PANTHER" id="PTHR46200:SF1">
    <property type="entry name" value="GATOR COMPLEX PROTEIN WDR24"/>
    <property type="match status" value="1"/>
</dbReference>
<dbReference type="GO" id="GO:0061700">
    <property type="term" value="C:GATOR2 complex"/>
    <property type="evidence" value="ECO:0007669"/>
    <property type="project" value="TreeGrafter"/>
</dbReference>
<dbReference type="GO" id="GO:0005829">
    <property type="term" value="C:cytosol"/>
    <property type="evidence" value="ECO:0007669"/>
    <property type="project" value="TreeGrafter"/>
</dbReference>
<dbReference type="HOGENOM" id="CLU_007954_0_0_1"/>
<protein>
    <submittedName>
        <fullName evidence="5">Unplaced genomic scaffold SPHSTscaffold_44, whole genome shotgun sequence</fullName>
    </submittedName>
</protein>
<dbReference type="GO" id="GO:1904263">
    <property type="term" value="P:positive regulation of TORC1 signaling"/>
    <property type="evidence" value="ECO:0007669"/>
    <property type="project" value="TreeGrafter"/>
</dbReference>
<sequence length="1026" mass="111492">MVSEVYSDQRTHEYNGPSRPPASTMRVHHATGVRTLALCPVPSQPYYICVGLESGNIQRWDLRSKNHNLERIALAHTSAILSMDWQLPSMTETGLGWIVTSGMDKRVKIWDLNLSGNSTISTTSTSTAGNTVSDRDKSIFSKKMGPRAFRVLHTPFPVKKVQWRPETDTEVGIISNNENGSDTVEIWDIRRGWIGKWALEGIESGITDFAFSGSHKIWSLHVNGSFAQYDLRESVKPLDAIPRVSTSWSAWGDMAFVANQTPEVELPYDDIHPFNDRVISDQRIHLKTKTDPIYQPQGEQTVGVMHVPPPSMATFEALARSYILENSSIEAARINAERALEVGHHQAAQTWRLLASLMDAELDQSLYLSAPKTTSAAASRAPSIRSQKVPQSLSLSDSRGVSMSHNFTNTHTASSTPSPRSSIFPLPVTQPEISPVSSRYDNSNSSLSSSSRRASIVALGGLGSHSSVRRGSVSTHNALNMNRVGEGALDDSDSDETQDEDEEEEQEHEGIPEHMIAQSTYPKPRTGYMGRMLPAPSPLSKVAARAMKERDESPDGHLASDELSGGENGQDGGEVSEDSEDSLEDIEPASVSTQRRSSSSTSASGPMSRPGSARSSMSLHFRPRILKQESQSSIRTITLAQETIMEVSSSHELGTATTTSDNAEGNSTRRPSPHHSRAPTLSHGYPGGLGLSLNHSQSILHGSNISHFRQPSAAHQAAALQFRELAWRALNEELERYIEIGDIQTSALLVIVAPQERKGKEKEVMGLTMDEERASRIVEAYVDILERMQLHVLAARVRKIVPFEEVRSVTQTQTTIYASCGQCGTSIRTKPSPPSSTSVPFCAQCKSRPTLCTICHLPVRKLLIHCSTCGHGGHQTCYHAFYLSHPPTEFAGTLNHGVPLSVSSSSMTSSILSGTATSMTPSSSYNSSGGISDSSGTTETQYWSMSDGEVLKGSGSGGSFEEEADDESKDGDKERDRETQDGGGSHIGIAANLSKKVRMRVLGHACAAGCGHFCWAANERFGLPAS</sequence>
<evidence type="ECO:0000256" key="2">
    <source>
        <dbReference type="ARBA" id="ARBA00022737"/>
    </source>
</evidence>
<feature type="compositionally biased region" description="Acidic residues" evidence="4">
    <location>
        <begin position="960"/>
        <end position="969"/>
    </location>
</feature>
<feature type="compositionally biased region" description="Low complexity" evidence="4">
    <location>
        <begin position="589"/>
        <end position="604"/>
    </location>
</feature>
<dbReference type="GO" id="GO:0016239">
    <property type="term" value="P:positive regulation of macroautophagy"/>
    <property type="evidence" value="ECO:0007669"/>
    <property type="project" value="TreeGrafter"/>
</dbReference>
<feature type="compositionally biased region" description="Acidic residues" evidence="4">
    <location>
        <begin position="574"/>
        <end position="587"/>
    </location>
</feature>
<reference evidence="5 6" key="1">
    <citation type="submission" date="2014-06" db="EMBL/GenBank/DDBJ databases">
        <title>Evolutionary Origins and Diversification of the Mycorrhizal Mutualists.</title>
        <authorList>
            <consortium name="DOE Joint Genome Institute"/>
            <consortium name="Mycorrhizal Genomics Consortium"/>
            <person name="Kohler A."/>
            <person name="Kuo A."/>
            <person name="Nagy L.G."/>
            <person name="Floudas D."/>
            <person name="Copeland A."/>
            <person name="Barry K.W."/>
            <person name="Cichocki N."/>
            <person name="Veneault-Fourrey C."/>
            <person name="LaButti K."/>
            <person name="Lindquist E.A."/>
            <person name="Lipzen A."/>
            <person name="Lundell T."/>
            <person name="Morin E."/>
            <person name="Murat C."/>
            <person name="Riley R."/>
            <person name="Ohm R."/>
            <person name="Sun H."/>
            <person name="Tunlid A."/>
            <person name="Henrissat B."/>
            <person name="Grigoriev I.V."/>
            <person name="Hibbett D.S."/>
            <person name="Martin F."/>
        </authorList>
    </citation>
    <scope>NUCLEOTIDE SEQUENCE [LARGE SCALE GENOMIC DNA]</scope>
    <source>
        <strain evidence="5 6">SS14</strain>
    </source>
</reference>
<feature type="compositionally biased region" description="Basic and acidic residues" evidence="4">
    <location>
        <begin position="546"/>
        <end position="560"/>
    </location>
</feature>
<feature type="compositionally biased region" description="Low complexity" evidence="4">
    <location>
        <begin position="377"/>
        <end position="386"/>
    </location>
</feature>
<feature type="region of interest" description="Disordered" evidence="4">
    <location>
        <begin position="951"/>
        <end position="988"/>
    </location>
</feature>
<dbReference type="PROSITE" id="PS50082">
    <property type="entry name" value="WD_REPEATS_2"/>
    <property type="match status" value="1"/>
</dbReference>
<feature type="compositionally biased region" description="Polar residues" evidence="4">
    <location>
        <begin position="388"/>
        <end position="421"/>
    </location>
</feature>
<dbReference type="GO" id="GO:0005774">
    <property type="term" value="C:vacuolar membrane"/>
    <property type="evidence" value="ECO:0007669"/>
    <property type="project" value="TreeGrafter"/>
</dbReference>
<feature type="region of interest" description="Disordered" evidence="4">
    <location>
        <begin position="377"/>
        <end position="450"/>
    </location>
</feature>
<feature type="compositionally biased region" description="Low complexity" evidence="4">
    <location>
        <begin position="434"/>
        <end position="450"/>
    </location>
</feature>
<dbReference type="SUPFAM" id="SSF50978">
    <property type="entry name" value="WD40 repeat-like"/>
    <property type="match status" value="1"/>
</dbReference>